<dbReference type="InterPro" id="IPR052934">
    <property type="entry name" value="Methyl-DNA_Rec/Restrict_Enz"/>
</dbReference>
<proteinExistence type="predicted"/>
<comment type="caution">
    <text evidence="2">The sequence shown here is derived from an EMBL/GenBank/DDBJ whole genome shotgun (WGS) entry which is preliminary data.</text>
</comment>
<sequence>MNFHEEVFRNLNYYSNKNSEFRFLPRQVNRQNKLEKGLWFQGDDALTYAFVGLIDKSGGINKTRSVGLVFKPKDESLECFIEIVFKGEKDQKLVNLYHELAEAIPGFKKVKKEKYYKYLGQTSDGYHEIFQFLDNYYSVLINVFQKANRNDALISEEKFRKLISKINLHREKTINYWIFQSAPKIFNLEKALRGGHVKSWKVAAHKDSIQPGDKVILWETGINAGCYALAEVISDVGKFEDKDFQKQYYLNKEILEVSDRVKIKILNYLADKPVLWKNIKNLQEFQNFNAGNRGTNFKATKEQFQKIKELGLENDKLLDHVKMKNLNTILYGPPGTGKTYKTKELAVNISNPNFKVAGSNKEEERDSLVREYDRLFENGQIVFTTFHQSYSYEDFIEGIKPIPPTSEGDVGYKVMAGIFKKLCDLASEKKSAFNFDEIYSTYVNDVIEQGTIELQTPVHKKPFVVRINSNETSVAIPKTESATEMGITKEMLKDYIINGNIKDWKPYTLSIAKYIEDNYSVEVSQVENEKKNYVIIIDEINRGNVSSIFGELITLLEPDKRSDGDEKLSVELPYSKKNFSVPGNVYLIGTMNTADRSVEALDTALRRRFMFEEVMPKPDLLPELDFSDINLSEVLKTINDRIEVLLDRDHTIGHSYFLKITSLEDLKEVFENKIIPLLQEYFYNDYEKIALILGEGFVKRNEAKVKFAKFDAIDVPEETVSYELKSIEDISEAIKALLNK</sequence>
<dbReference type="AlphaFoldDB" id="A0A1Y1T0P4"/>
<reference evidence="2 3" key="1">
    <citation type="submission" date="2013-04" db="EMBL/GenBank/DDBJ databases">
        <title>Zunongwangia sp. 22II14-10F7 Genome Sequencing.</title>
        <authorList>
            <person name="Lai Q."/>
            <person name="Shao Z."/>
        </authorList>
    </citation>
    <scope>NUCLEOTIDE SEQUENCE [LARGE SCALE GENOMIC DNA]</scope>
    <source>
        <strain evidence="2 3">22II14-10F7</strain>
    </source>
</reference>
<evidence type="ECO:0000313" key="3">
    <source>
        <dbReference type="Proteomes" id="UP000192746"/>
    </source>
</evidence>
<dbReference type="Pfam" id="PF01878">
    <property type="entry name" value="EVE"/>
    <property type="match status" value="1"/>
</dbReference>
<dbReference type="SUPFAM" id="SSF88697">
    <property type="entry name" value="PUA domain-like"/>
    <property type="match status" value="1"/>
</dbReference>
<dbReference type="PANTHER" id="PTHR37291">
    <property type="entry name" value="5-METHYLCYTOSINE-SPECIFIC RESTRICTION ENZYME B"/>
    <property type="match status" value="1"/>
</dbReference>
<evidence type="ECO:0000313" key="2">
    <source>
        <dbReference type="EMBL" id="ORL44063.1"/>
    </source>
</evidence>
<dbReference type="InterPro" id="IPR011704">
    <property type="entry name" value="ATPase_dyneun-rel_AAA"/>
</dbReference>
<accession>A0A1Y1T0P4</accession>
<dbReference type="InterPro" id="IPR015947">
    <property type="entry name" value="PUA-like_sf"/>
</dbReference>
<dbReference type="Gene3D" id="3.10.590.10">
    <property type="entry name" value="ph1033 like domains"/>
    <property type="match status" value="1"/>
</dbReference>
<dbReference type="GO" id="GO:0005524">
    <property type="term" value="F:ATP binding"/>
    <property type="evidence" value="ECO:0007669"/>
    <property type="project" value="InterPro"/>
</dbReference>
<dbReference type="RefSeq" id="WP_084843032.1">
    <property type="nucleotide sequence ID" value="NZ_ARYN01000019.1"/>
</dbReference>
<dbReference type="SUPFAM" id="SSF52540">
    <property type="entry name" value="P-loop containing nucleoside triphosphate hydrolases"/>
    <property type="match status" value="2"/>
</dbReference>
<dbReference type="Pfam" id="PF07728">
    <property type="entry name" value="AAA_5"/>
    <property type="match status" value="1"/>
</dbReference>
<protein>
    <submittedName>
        <fullName evidence="2">ATP/GTP-binding motif-containing protein</fullName>
    </submittedName>
</protein>
<dbReference type="InterPro" id="IPR003593">
    <property type="entry name" value="AAA+_ATPase"/>
</dbReference>
<dbReference type="EMBL" id="ARYN01000019">
    <property type="protein sequence ID" value="ORL44063.1"/>
    <property type="molecule type" value="Genomic_DNA"/>
</dbReference>
<evidence type="ECO:0000259" key="1">
    <source>
        <dbReference type="SMART" id="SM00382"/>
    </source>
</evidence>
<dbReference type="InterPro" id="IPR002740">
    <property type="entry name" value="EVE_domain"/>
</dbReference>
<dbReference type="GO" id="GO:0016887">
    <property type="term" value="F:ATP hydrolysis activity"/>
    <property type="evidence" value="ECO:0007669"/>
    <property type="project" value="InterPro"/>
</dbReference>
<dbReference type="SMART" id="SM00382">
    <property type="entry name" value="AAA"/>
    <property type="match status" value="1"/>
</dbReference>
<dbReference type="Proteomes" id="UP000192746">
    <property type="component" value="Unassembled WGS sequence"/>
</dbReference>
<dbReference type="Gene3D" id="3.40.50.300">
    <property type="entry name" value="P-loop containing nucleotide triphosphate hydrolases"/>
    <property type="match status" value="1"/>
</dbReference>
<keyword evidence="3" id="KW-1185">Reference proteome</keyword>
<dbReference type="STRING" id="1185767.IIF7_17767"/>
<name>A0A1Y1T0P4_9FLAO</name>
<feature type="domain" description="AAA+ ATPase" evidence="1">
    <location>
        <begin position="324"/>
        <end position="619"/>
    </location>
</feature>
<gene>
    <name evidence="2" type="ORF">IIF7_17767</name>
</gene>
<dbReference type="InterPro" id="IPR027417">
    <property type="entry name" value="P-loop_NTPase"/>
</dbReference>
<organism evidence="2 3">
    <name type="scientific">Zunongwangia atlantica 22II14-10F7</name>
    <dbReference type="NCBI Taxonomy" id="1185767"/>
    <lineage>
        <taxon>Bacteria</taxon>
        <taxon>Pseudomonadati</taxon>
        <taxon>Bacteroidota</taxon>
        <taxon>Flavobacteriia</taxon>
        <taxon>Flavobacteriales</taxon>
        <taxon>Flavobacteriaceae</taxon>
        <taxon>Zunongwangia</taxon>
    </lineage>
</organism>
<dbReference type="OrthoDB" id="9781481at2"/>
<dbReference type="PANTHER" id="PTHR37291:SF1">
    <property type="entry name" value="TYPE IV METHYL-DIRECTED RESTRICTION ENZYME ECOKMCRB SUBUNIT"/>
    <property type="match status" value="1"/>
</dbReference>